<feature type="transmembrane region" description="Helical" evidence="6">
    <location>
        <begin position="142"/>
        <end position="160"/>
    </location>
</feature>
<feature type="transmembrane region" description="Helical" evidence="6">
    <location>
        <begin position="69"/>
        <end position="88"/>
    </location>
</feature>
<evidence type="ECO:0000256" key="6">
    <source>
        <dbReference type="SAM" id="Phobius"/>
    </source>
</evidence>
<dbReference type="AlphaFoldDB" id="A0A015Z0R1"/>
<protein>
    <submittedName>
        <fullName evidence="8">ResB-like family protein</fullName>
    </submittedName>
</protein>
<dbReference type="Pfam" id="PF05140">
    <property type="entry name" value="ResB"/>
    <property type="match status" value="1"/>
</dbReference>
<evidence type="ECO:0000313" key="9">
    <source>
        <dbReference type="Proteomes" id="UP000022082"/>
    </source>
</evidence>
<dbReference type="RefSeq" id="WP_032556815.1">
    <property type="nucleotide sequence ID" value="NZ_JGDJ01000205.1"/>
</dbReference>
<feature type="transmembrane region" description="Helical" evidence="6">
    <location>
        <begin position="31"/>
        <end position="49"/>
    </location>
</feature>
<organism evidence="8 9">
    <name type="scientific">Bacteroides fragilis str. S36L11</name>
    <dbReference type="NCBI Taxonomy" id="1339327"/>
    <lineage>
        <taxon>Bacteria</taxon>
        <taxon>Pseudomonadati</taxon>
        <taxon>Bacteroidota</taxon>
        <taxon>Bacteroidia</taxon>
        <taxon>Bacteroidales</taxon>
        <taxon>Bacteroidaceae</taxon>
        <taxon>Bacteroides</taxon>
    </lineage>
</organism>
<proteinExistence type="predicted"/>
<gene>
    <name evidence="8" type="ORF">M136_2311</name>
</gene>
<dbReference type="EMBL" id="JGDJ01000205">
    <property type="protein sequence ID" value="EXZ28494.1"/>
    <property type="molecule type" value="Genomic_DNA"/>
</dbReference>
<evidence type="ECO:0000313" key="8">
    <source>
        <dbReference type="EMBL" id="EXZ28494.1"/>
    </source>
</evidence>
<dbReference type="PANTHER" id="PTHR31566">
    <property type="entry name" value="CYTOCHROME C BIOGENESIS PROTEIN CCS1, CHLOROPLASTIC"/>
    <property type="match status" value="1"/>
</dbReference>
<dbReference type="InterPro" id="IPR007816">
    <property type="entry name" value="ResB-like_domain"/>
</dbReference>
<keyword evidence="5 6" id="KW-0472">Membrane</keyword>
<feature type="transmembrane region" description="Helical" evidence="6">
    <location>
        <begin position="108"/>
        <end position="133"/>
    </location>
</feature>
<feature type="transmembrane region" description="Helical" evidence="6">
    <location>
        <begin position="265"/>
        <end position="283"/>
    </location>
</feature>
<feature type="domain" description="ResB-like" evidence="7">
    <location>
        <begin position="143"/>
        <end position="247"/>
    </location>
</feature>
<accession>A0A015Z0R1</accession>
<evidence type="ECO:0000256" key="3">
    <source>
        <dbReference type="ARBA" id="ARBA00022748"/>
    </source>
</evidence>
<comment type="caution">
    <text evidence="8">The sequence shown here is derived from an EMBL/GenBank/DDBJ whole genome shotgun (WGS) entry which is preliminary data.</text>
</comment>
<dbReference type="PANTHER" id="PTHR31566:SF5">
    <property type="entry name" value="RESB-LIKE DOMAIN-CONTAINING PROTEIN"/>
    <property type="match status" value="1"/>
</dbReference>
<dbReference type="PATRIC" id="fig|1339327.3.peg.2926"/>
<keyword evidence="4 6" id="KW-1133">Transmembrane helix</keyword>
<dbReference type="InterPro" id="IPR023494">
    <property type="entry name" value="Cyt_c_bgen_Ccs1/CcsB/ResB"/>
</dbReference>
<name>A0A015Z0R1_BACFG</name>
<dbReference type="GO" id="GO:0017004">
    <property type="term" value="P:cytochrome complex assembly"/>
    <property type="evidence" value="ECO:0007669"/>
    <property type="project" value="UniProtKB-KW"/>
</dbReference>
<dbReference type="Proteomes" id="UP000022082">
    <property type="component" value="Unassembled WGS sequence"/>
</dbReference>
<comment type="subcellular location">
    <subcellularLocation>
        <location evidence="1">Membrane</location>
        <topology evidence="1">Multi-pass membrane protein</topology>
    </subcellularLocation>
</comment>
<keyword evidence="2 6" id="KW-0812">Transmembrane</keyword>
<reference evidence="8 9" key="1">
    <citation type="submission" date="2014-02" db="EMBL/GenBank/DDBJ databases">
        <authorList>
            <person name="Sears C."/>
            <person name="Carroll K."/>
            <person name="Sack B.R."/>
            <person name="Qadri F."/>
            <person name="Myers L.L."/>
            <person name="Chung G.-T."/>
            <person name="Escheverria P."/>
            <person name="Fraser C.M."/>
            <person name="Sadzewicz L."/>
            <person name="Shefchek K.A."/>
            <person name="Tallon L."/>
            <person name="Das S.P."/>
            <person name="Daugherty S."/>
            <person name="Mongodin E.F."/>
        </authorList>
    </citation>
    <scope>NUCLEOTIDE SEQUENCE [LARGE SCALE GENOMIC DNA]</scope>
    <source>
        <strain evidence="8 9">S36L11</strain>
    </source>
</reference>
<evidence type="ECO:0000256" key="4">
    <source>
        <dbReference type="ARBA" id="ARBA00022989"/>
    </source>
</evidence>
<dbReference type="GO" id="GO:0016020">
    <property type="term" value="C:membrane"/>
    <property type="evidence" value="ECO:0007669"/>
    <property type="project" value="UniProtKB-SubCell"/>
</dbReference>
<keyword evidence="3" id="KW-0201">Cytochrome c-type biogenesis</keyword>
<evidence type="ECO:0000256" key="2">
    <source>
        <dbReference type="ARBA" id="ARBA00022692"/>
    </source>
</evidence>
<evidence type="ECO:0000256" key="1">
    <source>
        <dbReference type="ARBA" id="ARBA00004141"/>
    </source>
</evidence>
<evidence type="ECO:0000256" key="5">
    <source>
        <dbReference type="ARBA" id="ARBA00023136"/>
    </source>
</evidence>
<sequence>MHKKLLVTAYFVIAALLQTLAGNFPLSFFAFPLNVIVAVIWIYSLWRLYKEGNKLPLTRFLLSSRTSVLSILLLIGGSLVIGLFPQLSEAEADSIPGVLASLGCYNFMISWIFIAILFLLLSNLAMVIIHAFYHCVPAKKRFILNHLGLWLALFAGFFGSSDVQTLRIPLYAGQPGREAYSMDGKAYYLDYELELYSFNTEYYPNGMPSRFAADVRIGNRRTTLEVNHPHSYRLGEDIYLTGYDTHNMGNTQYCILQIVRQPWKYVMVVGILMILTGAVLLFINGPKKLKHDNLG</sequence>
<evidence type="ECO:0000259" key="7">
    <source>
        <dbReference type="Pfam" id="PF05140"/>
    </source>
</evidence>